<comment type="caution">
    <text evidence="4">The sequence shown here is derived from an EMBL/GenBank/DDBJ whole genome shotgun (WGS) entry which is preliminary data.</text>
</comment>
<accession>A0ABR6X5J4</accession>
<dbReference type="InterPro" id="IPR025282">
    <property type="entry name" value="DUF4214"/>
</dbReference>
<dbReference type="SUPFAM" id="SSF51120">
    <property type="entry name" value="beta-Roll"/>
    <property type="match status" value="1"/>
</dbReference>
<evidence type="ECO:0000313" key="4">
    <source>
        <dbReference type="EMBL" id="MBC3807865.1"/>
    </source>
</evidence>
<reference evidence="4 5" key="1">
    <citation type="submission" date="2020-08" db="EMBL/GenBank/DDBJ databases">
        <title>Novel species isolated from subtropical streams in China.</title>
        <authorList>
            <person name="Lu H."/>
        </authorList>
    </citation>
    <scope>NUCLEOTIDE SEQUENCE [LARGE SCALE GENOMIC DNA]</scope>
    <source>
        <strain evidence="4 5">KACC 16656</strain>
    </source>
</reference>
<dbReference type="Pfam" id="PF13205">
    <property type="entry name" value="Big_5"/>
    <property type="match status" value="1"/>
</dbReference>
<evidence type="ECO:0000256" key="1">
    <source>
        <dbReference type="ARBA" id="ARBA00022729"/>
    </source>
</evidence>
<sequence>MATIRGTERNDSWTVVNPGTFVIDGLGGVDTLDLGTSLRSEYTITQGSNGEIYVDSVSGASAQFHATLFNFEKLTFASKRDSVDLATYFADTAAPTLISFSAANNLPVQQDIVLNFSENIIAATGTVRIKTADGKIVEEFDIATSKNLTLNGKNLLINPSQNLSYGQDYSVELSSGAVKDAAANLYVNQQSYTFKTVVGEIITGTSANDILISSAGSDTINGSAGNDIVVFAGKLSTYKLNHIANNYFVAPKTGNVGSDSLTSVESLKFDDLTVNLKIQDFAATAPAENVQRLIELYVAFFNRVPEADGLAYWIGEMKSGMQIDLISEVFYEAGVEYSELTGFTASMSNTEFIIKVYQNVLGRVDGPDAEGLAYWNTQLTEGTASRGKLVSTILDAAHGSKGNPEWGWVSDLLDNKIAVAKMFAVNWGLGYATPETAIQQGMAIAAAVTPTDIQAAISLIGISSADMQLT</sequence>
<evidence type="ECO:0000313" key="5">
    <source>
        <dbReference type="Proteomes" id="UP000648257"/>
    </source>
</evidence>
<organism evidence="4 5">
    <name type="scientific">Undibacterium seohonense</name>
    <dbReference type="NCBI Taxonomy" id="1344950"/>
    <lineage>
        <taxon>Bacteria</taxon>
        <taxon>Pseudomonadati</taxon>
        <taxon>Pseudomonadota</taxon>
        <taxon>Betaproteobacteria</taxon>
        <taxon>Burkholderiales</taxon>
        <taxon>Oxalobacteraceae</taxon>
        <taxon>Undibacterium</taxon>
    </lineage>
</organism>
<feature type="domain" description="SbsA Ig-like" evidence="2">
    <location>
        <begin position="91"/>
        <end position="196"/>
    </location>
</feature>
<evidence type="ECO:0000259" key="2">
    <source>
        <dbReference type="Pfam" id="PF13205"/>
    </source>
</evidence>
<dbReference type="InterPro" id="IPR001343">
    <property type="entry name" value="Hemolysn_Ca-bd"/>
</dbReference>
<name>A0ABR6X5J4_9BURK</name>
<dbReference type="Proteomes" id="UP000648257">
    <property type="component" value="Unassembled WGS sequence"/>
</dbReference>
<evidence type="ECO:0000259" key="3">
    <source>
        <dbReference type="Pfam" id="PF13946"/>
    </source>
</evidence>
<dbReference type="InterPro" id="IPR032812">
    <property type="entry name" value="SbsA_Ig"/>
</dbReference>
<protein>
    <submittedName>
        <fullName evidence="4">DUF4214 domain-containing protein</fullName>
    </submittedName>
</protein>
<keyword evidence="1" id="KW-0732">Signal</keyword>
<dbReference type="InterPro" id="IPR011049">
    <property type="entry name" value="Serralysin-like_metalloprot_C"/>
</dbReference>
<gene>
    <name evidence="4" type="ORF">H8K52_10965</name>
</gene>
<dbReference type="Pfam" id="PF00353">
    <property type="entry name" value="HemolysinCabind"/>
    <property type="match status" value="1"/>
</dbReference>
<dbReference type="EMBL" id="JACOFW010000010">
    <property type="protein sequence ID" value="MBC3807865.1"/>
    <property type="molecule type" value="Genomic_DNA"/>
</dbReference>
<keyword evidence="5" id="KW-1185">Reference proteome</keyword>
<dbReference type="Pfam" id="PF13946">
    <property type="entry name" value="DUF4214"/>
    <property type="match status" value="1"/>
</dbReference>
<proteinExistence type="predicted"/>
<dbReference type="Gene3D" id="2.150.10.10">
    <property type="entry name" value="Serralysin-like metalloprotease, C-terminal"/>
    <property type="match status" value="1"/>
</dbReference>
<feature type="domain" description="DUF4214" evidence="3">
    <location>
        <begin position="345"/>
        <end position="395"/>
    </location>
</feature>